<protein>
    <submittedName>
        <fullName evidence="1">Uncharacterized protein</fullName>
    </submittedName>
</protein>
<name>A0ABQ9IYT1_9CUCU</name>
<keyword evidence="2" id="KW-1185">Reference proteome</keyword>
<proteinExistence type="predicted"/>
<organism evidence="1 2">
    <name type="scientific">Molorchus minor</name>
    <dbReference type="NCBI Taxonomy" id="1323400"/>
    <lineage>
        <taxon>Eukaryota</taxon>
        <taxon>Metazoa</taxon>
        <taxon>Ecdysozoa</taxon>
        <taxon>Arthropoda</taxon>
        <taxon>Hexapoda</taxon>
        <taxon>Insecta</taxon>
        <taxon>Pterygota</taxon>
        <taxon>Neoptera</taxon>
        <taxon>Endopterygota</taxon>
        <taxon>Coleoptera</taxon>
        <taxon>Polyphaga</taxon>
        <taxon>Cucujiformia</taxon>
        <taxon>Chrysomeloidea</taxon>
        <taxon>Cerambycidae</taxon>
        <taxon>Lamiinae</taxon>
        <taxon>Monochamini</taxon>
        <taxon>Molorchus</taxon>
    </lineage>
</organism>
<gene>
    <name evidence="1" type="ORF">NQ317_013666</name>
</gene>
<comment type="caution">
    <text evidence="1">The sequence shown here is derived from an EMBL/GenBank/DDBJ whole genome shotgun (WGS) entry which is preliminary data.</text>
</comment>
<dbReference type="Proteomes" id="UP001162164">
    <property type="component" value="Unassembled WGS sequence"/>
</dbReference>
<accession>A0ABQ9IYT1</accession>
<dbReference type="EMBL" id="JAPWTJ010001806">
    <property type="protein sequence ID" value="KAJ8969433.1"/>
    <property type="molecule type" value="Genomic_DNA"/>
</dbReference>
<sequence>MGPKMLVKQRFTCVTDQPPLIQQNKILTILGNLTLLKQSSLGFTIRGVVWAENILSPPNGATFGVQTSFCNPEQILLENLNFGIVIYTLKI</sequence>
<evidence type="ECO:0000313" key="2">
    <source>
        <dbReference type="Proteomes" id="UP001162164"/>
    </source>
</evidence>
<reference evidence="1" key="1">
    <citation type="journal article" date="2023" name="Insect Mol. Biol.">
        <title>Genome sequencing provides insights into the evolution of gene families encoding plant cell wall-degrading enzymes in longhorned beetles.</title>
        <authorList>
            <person name="Shin N.R."/>
            <person name="Okamura Y."/>
            <person name="Kirsch R."/>
            <person name="Pauchet Y."/>
        </authorList>
    </citation>
    <scope>NUCLEOTIDE SEQUENCE</scope>
    <source>
        <strain evidence="1">MMC_N1</strain>
    </source>
</reference>
<evidence type="ECO:0000313" key="1">
    <source>
        <dbReference type="EMBL" id="KAJ8969433.1"/>
    </source>
</evidence>